<gene>
    <name evidence="3" type="ORF">HYFRA_00006202</name>
</gene>
<sequence length="354" mass="39461">MSSQTTNLTIDKAIVNIMPHGTKVTAAVSHGVSAWAKITRVSVTLKDGTPKTYFLKCATGDTSRALIEGEYHSVVAIDSLVPGLVPKAIGWGSYENSGRTTYFYLGDFVVMDLYSPPDPTRFASSIAELHRKGASPNGLFGFPVATVCGKMQRPVSWEQSWAKSFTNQLQAIIDYDNKANKPWPEYDAACKQLIEVVIPRLLGVLQTEGRQITPTLIHGDLWENNIGINKETGNIILFDPGSIYAHNEMEFGTWRCSWATHFKSPEYQQLYKKHIPPSEPVEEWDDRNRLYSIHPNLNDSAGHPGSNSRQIAFNDMLFLCEKYGPLESLEKYDPEKDISVTGAYVHFDILGGNV</sequence>
<keyword evidence="4" id="KW-1185">Reference proteome</keyword>
<dbReference type="InterPro" id="IPR011009">
    <property type="entry name" value="Kinase-like_dom_sf"/>
</dbReference>
<dbReference type="OrthoDB" id="5772781at2759"/>
<reference evidence="3" key="1">
    <citation type="submission" date="2021-07" db="EMBL/GenBank/DDBJ databases">
        <authorList>
            <person name="Durling M."/>
        </authorList>
    </citation>
    <scope>NUCLEOTIDE SEQUENCE</scope>
</reference>
<dbReference type="EMBL" id="CAJVRL010000115">
    <property type="protein sequence ID" value="CAG8961665.1"/>
    <property type="molecule type" value="Genomic_DNA"/>
</dbReference>
<evidence type="ECO:0000256" key="2">
    <source>
        <dbReference type="ARBA" id="ARBA00048655"/>
    </source>
</evidence>
<comment type="caution">
    <text evidence="3">The sequence shown here is derived from an EMBL/GenBank/DDBJ whole genome shotgun (WGS) entry which is preliminary data.</text>
</comment>
<evidence type="ECO:0000313" key="3">
    <source>
        <dbReference type="EMBL" id="CAG8961665.1"/>
    </source>
</evidence>
<dbReference type="EC" id="2.7.1.172" evidence="1"/>
<dbReference type="Gene3D" id="3.90.1200.10">
    <property type="match status" value="1"/>
</dbReference>
<accession>A0A9N9LCF0</accession>
<dbReference type="Pfam" id="PF03881">
    <property type="entry name" value="Fructosamin_kin"/>
    <property type="match status" value="1"/>
</dbReference>
<dbReference type="PANTHER" id="PTHR12149:SF8">
    <property type="entry name" value="PROTEIN-RIBULOSAMINE 3-KINASE"/>
    <property type="match status" value="1"/>
</dbReference>
<dbReference type="SUPFAM" id="SSF56112">
    <property type="entry name" value="Protein kinase-like (PK-like)"/>
    <property type="match status" value="1"/>
</dbReference>
<dbReference type="GO" id="GO:0102193">
    <property type="term" value="F:protein-ribulosamine 3-kinase activity"/>
    <property type="evidence" value="ECO:0007669"/>
    <property type="project" value="UniProtKB-EC"/>
</dbReference>
<dbReference type="AlphaFoldDB" id="A0A9N9LCF0"/>
<dbReference type="Proteomes" id="UP000696280">
    <property type="component" value="Unassembled WGS sequence"/>
</dbReference>
<name>A0A9N9LCF0_9HELO</name>
<evidence type="ECO:0000256" key="1">
    <source>
        <dbReference type="ARBA" id="ARBA00011961"/>
    </source>
</evidence>
<proteinExistence type="predicted"/>
<organism evidence="3 4">
    <name type="scientific">Hymenoscyphus fraxineus</name>
    <dbReference type="NCBI Taxonomy" id="746836"/>
    <lineage>
        <taxon>Eukaryota</taxon>
        <taxon>Fungi</taxon>
        <taxon>Dikarya</taxon>
        <taxon>Ascomycota</taxon>
        <taxon>Pezizomycotina</taxon>
        <taxon>Leotiomycetes</taxon>
        <taxon>Helotiales</taxon>
        <taxon>Helotiaceae</taxon>
        <taxon>Hymenoscyphus</taxon>
    </lineage>
</organism>
<protein>
    <recommendedName>
        <fullName evidence="1">protein-ribulosamine 3-kinase</fullName>
        <ecNumber evidence="1">2.7.1.172</ecNumber>
    </recommendedName>
</protein>
<dbReference type="PANTHER" id="PTHR12149">
    <property type="entry name" value="FRUCTOSAMINE 3 KINASE-RELATED PROTEIN"/>
    <property type="match status" value="1"/>
</dbReference>
<dbReference type="InterPro" id="IPR016477">
    <property type="entry name" value="Fructo-/Ketosamine-3-kinase"/>
</dbReference>
<evidence type="ECO:0000313" key="4">
    <source>
        <dbReference type="Proteomes" id="UP000696280"/>
    </source>
</evidence>
<comment type="catalytic activity">
    <reaction evidence="2">
        <text>N(6)-D-ribulosyl-L-lysyl-[protein] + ATP = N(6)-(3-O-phospho-D-ribulosyl)-L-lysyl-[protein] + ADP + H(+)</text>
        <dbReference type="Rhea" id="RHEA:48432"/>
        <dbReference type="Rhea" id="RHEA-COMP:12103"/>
        <dbReference type="Rhea" id="RHEA-COMP:12104"/>
        <dbReference type="ChEBI" id="CHEBI:15378"/>
        <dbReference type="ChEBI" id="CHEBI:30616"/>
        <dbReference type="ChEBI" id="CHEBI:90418"/>
        <dbReference type="ChEBI" id="CHEBI:90420"/>
        <dbReference type="ChEBI" id="CHEBI:456216"/>
        <dbReference type="EC" id="2.7.1.172"/>
    </reaction>
    <physiologicalReaction direction="left-to-right" evidence="2">
        <dbReference type="Rhea" id="RHEA:48433"/>
    </physiologicalReaction>
</comment>